<feature type="compositionally biased region" description="Basic and acidic residues" evidence="1">
    <location>
        <begin position="187"/>
        <end position="196"/>
    </location>
</feature>
<proteinExistence type="predicted"/>
<protein>
    <submittedName>
        <fullName evidence="2">Uncharacterized protein</fullName>
    </submittedName>
</protein>
<feature type="compositionally biased region" description="Basic and acidic residues" evidence="1">
    <location>
        <begin position="211"/>
        <end position="222"/>
    </location>
</feature>
<evidence type="ECO:0000256" key="1">
    <source>
        <dbReference type="SAM" id="MobiDB-lite"/>
    </source>
</evidence>
<name>A0AAW1TGY2_9CHLO</name>
<feature type="region of interest" description="Disordered" evidence="1">
    <location>
        <begin position="169"/>
        <end position="270"/>
    </location>
</feature>
<dbReference type="AlphaFoldDB" id="A0AAW1TGY2"/>
<sequence length="317" mass="35174">MPIFETDIEESNGRPIGRVVDFRFNPSTGQVCSLIYDKTSLPLPRFAVLKLVDLWSTGAQHVRSVDSARLRITLKPGHRTVRKSAGWLEWVFSRLQDIWRDNDPEGGQDGLTDDDFYLYFQEQRARGSTKTWGQAWVDFCALQQAVQEQQRSSPVSSIAEAGRNAVSAAADALDTRPASGPSGAMQRDPRLRRGDSRQGQSRPLSLPAADTSRDIGPWRREQQPFSQQPSSKVASIPIIRQSEPYERRDVDGGFGQPPPPPAEEVNYADQPRFTEWASSSGRTRELEALEARGPGGADLLAVGQAITLAQPFEKPFV</sequence>
<evidence type="ECO:0000313" key="2">
    <source>
        <dbReference type="EMBL" id="KAK9868140.1"/>
    </source>
</evidence>
<dbReference type="Proteomes" id="UP001485043">
    <property type="component" value="Unassembled WGS sequence"/>
</dbReference>
<keyword evidence="3" id="KW-1185">Reference proteome</keyword>
<reference evidence="2 3" key="1">
    <citation type="journal article" date="2024" name="Nat. Commun.">
        <title>Phylogenomics reveals the evolutionary origins of lichenization in chlorophyte algae.</title>
        <authorList>
            <person name="Puginier C."/>
            <person name="Libourel C."/>
            <person name="Otte J."/>
            <person name="Skaloud P."/>
            <person name="Haon M."/>
            <person name="Grisel S."/>
            <person name="Petersen M."/>
            <person name="Berrin J.G."/>
            <person name="Delaux P.M."/>
            <person name="Dal Grande F."/>
            <person name="Keller J."/>
        </authorList>
    </citation>
    <scope>NUCLEOTIDE SEQUENCE [LARGE SCALE GENOMIC DNA]</scope>
    <source>
        <strain evidence="2 3">SAG 2523</strain>
    </source>
</reference>
<organism evidence="2 3">
    <name type="scientific">Apatococcus fuscideae</name>
    <dbReference type="NCBI Taxonomy" id="2026836"/>
    <lineage>
        <taxon>Eukaryota</taxon>
        <taxon>Viridiplantae</taxon>
        <taxon>Chlorophyta</taxon>
        <taxon>core chlorophytes</taxon>
        <taxon>Trebouxiophyceae</taxon>
        <taxon>Chlorellales</taxon>
        <taxon>Chlorellaceae</taxon>
        <taxon>Apatococcus</taxon>
    </lineage>
</organism>
<dbReference type="EMBL" id="JALJOV010000043">
    <property type="protein sequence ID" value="KAK9868140.1"/>
    <property type="molecule type" value="Genomic_DNA"/>
</dbReference>
<feature type="compositionally biased region" description="Polar residues" evidence="1">
    <location>
        <begin position="223"/>
        <end position="233"/>
    </location>
</feature>
<accession>A0AAW1TGY2</accession>
<evidence type="ECO:0000313" key="3">
    <source>
        <dbReference type="Proteomes" id="UP001485043"/>
    </source>
</evidence>
<gene>
    <name evidence="2" type="ORF">WJX84_007209</name>
</gene>
<comment type="caution">
    <text evidence="2">The sequence shown here is derived from an EMBL/GenBank/DDBJ whole genome shotgun (WGS) entry which is preliminary data.</text>
</comment>